<dbReference type="Gene3D" id="1.20.1250.20">
    <property type="entry name" value="MFS general substrate transporter like domains"/>
    <property type="match status" value="1"/>
</dbReference>
<feature type="transmembrane region" description="Helical" evidence="8">
    <location>
        <begin position="434"/>
        <end position="452"/>
    </location>
</feature>
<feature type="transmembrane region" description="Helical" evidence="8">
    <location>
        <begin position="63"/>
        <end position="83"/>
    </location>
</feature>
<feature type="transmembrane region" description="Helical" evidence="8">
    <location>
        <begin position="367"/>
        <end position="388"/>
    </location>
</feature>
<evidence type="ECO:0000256" key="2">
    <source>
        <dbReference type="ARBA" id="ARBA00006978"/>
    </source>
</evidence>
<protein>
    <recommendedName>
        <fullName evidence="8">Autophagy-related protein</fullName>
    </recommendedName>
</protein>
<keyword evidence="4 8" id="KW-0812">Transmembrane</keyword>
<dbReference type="EMBL" id="JAGTJR010000012">
    <property type="protein sequence ID" value="KAH7051020.1"/>
    <property type="molecule type" value="Genomic_DNA"/>
</dbReference>
<feature type="transmembrane region" description="Helical" evidence="8">
    <location>
        <begin position="157"/>
        <end position="176"/>
    </location>
</feature>
<dbReference type="Pfam" id="PF11700">
    <property type="entry name" value="ATG22"/>
    <property type="match status" value="2"/>
</dbReference>
<name>A0ABQ8GBQ3_9PEZI</name>
<gene>
    <name evidence="9" type="ORF">B0J12DRAFT_739973</name>
</gene>
<organism evidence="9 10">
    <name type="scientific">Macrophomina phaseolina</name>
    <dbReference type="NCBI Taxonomy" id="35725"/>
    <lineage>
        <taxon>Eukaryota</taxon>
        <taxon>Fungi</taxon>
        <taxon>Dikarya</taxon>
        <taxon>Ascomycota</taxon>
        <taxon>Pezizomycotina</taxon>
        <taxon>Dothideomycetes</taxon>
        <taxon>Dothideomycetes incertae sedis</taxon>
        <taxon>Botryosphaeriales</taxon>
        <taxon>Botryosphaeriaceae</taxon>
        <taxon>Macrophomina</taxon>
    </lineage>
</organism>
<comment type="subcellular location">
    <subcellularLocation>
        <location evidence="1 8">Vacuole membrane</location>
        <topology evidence="1 8">Multi-pass membrane protein</topology>
    </subcellularLocation>
</comment>
<evidence type="ECO:0000256" key="8">
    <source>
        <dbReference type="RuleBase" id="RU363073"/>
    </source>
</evidence>
<comment type="function">
    <text evidence="8">Vacuolar effluxer which mediate the efflux of amino acids resulting from autophagic degradation. The release of autophagic amino acids allows the maintenance of protein synthesis and viability during nitrogen starvation.</text>
</comment>
<evidence type="ECO:0000313" key="10">
    <source>
        <dbReference type="Proteomes" id="UP000774617"/>
    </source>
</evidence>
<feature type="transmembrane region" description="Helical" evidence="8">
    <location>
        <begin position="182"/>
        <end position="203"/>
    </location>
</feature>
<keyword evidence="8" id="KW-0029">Amino-acid transport</keyword>
<evidence type="ECO:0000256" key="6">
    <source>
        <dbReference type="ARBA" id="ARBA00023006"/>
    </source>
</evidence>
<dbReference type="InterPro" id="IPR050495">
    <property type="entry name" value="ATG22/LtaA_families"/>
</dbReference>
<evidence type="ECO:0000313" key="9">
    <source>
        <dbReference type="EMBL" id="KAH7051020.1"/>
    </source>
</evidence>
<keyword evidence="5 8" id="KW-1133">Transmembrane helix</keyword>
<feature type="transmembrane region" description="Helical" evidence="8">
    <location>
        <begin position="324"/>
        <end position="355"/>
    </location>
</feature>
<sequence>MASSASETKPQPSAEVRTVEARLEKGLVEPQHHVEGEDNDTTGVREVMGAAERKSIRRERWAYYSYFAGANGMGPFVLTNLLFQNLLQQAGFNPLVHPLGSQSCEVDATAPCHVFWANGTKSTASVILISTAITLVGQALLFLSLGSMADYGAWAPWIVRVSTVLCFALQMGLLGVHDASRWEAALGLFIVSNITFWTSYVFFNALFPKLAADQPAAIAAQEQLEAGQMSAAEHRTRIQLTRSRILNRSWFFNNVGFCACGALTVGILAGLDAQSSVSRNNLGYSVAVAVAAAASLALGREHPAARPGAAVGQPARVRQLSQTFLYLLLSFVLADGVATLLAVGGSAGLSALLAFRLQERFALRSKSILHASNLCCLALGGWGLAGAWTATLGFHHAWEMWAANALYGVAFGNQWAFGQAFMAQLTPAGFENRFFALLGIVSKGGAWIGPLAASAVVDRTGNDWSAFGVVVALIGAPALALFFVDEEKSRVECERFLVENGGGS</sequence>
<evidence type="ECO:0000256" key="4">
    <source>
        <dbReference type="ARBA" id="ARBA00022692"/>
    </source>
</evidence>
<dbReference type="PANTHER" id="PTHR23519">
    <property type="entry name" value="AUTOPHAGY-RELATED PROTEIN 22"/>
    <property type="match status" value="1"/>
</dbReference>
<keyword evidence="6 8" id="KW-0072">Autophagy</keyword>
<keyword evidence="3 8" id="KW-0813">Transport</keyword>
<dbReference type="InterPro" id="IPR024671">
    <property type="entry name" value="Atg22-like"/>
</dbReference>
<dbReference type="PANTHER" id="PTHR23519:SF5">
    <property type="entry name" value="AUTOPHAGY-RELATED PROTEIN"/>
    <property type="match status" value="1"/>
</dbReference>
<dbReference type="InterPro" id="IPR036259">
    <property type="entry name" value="MFS_trans_sf"/>
</dbReference>
<proteinExistence type="inferred from homology"/>
<comment type="caution">
    <text evidence="9">The sequence shown here is derived from an EMBL/GenBank/DDBJ whole genome shotgun (WGS) entry which is preliminary data.</text>
</comment>
<evidence type="ECO:0000256" key="3">
    <source>
        <dbReference type="ARBA" id="ARBA00022448"/>
    </source>
</evidence>
<keyword evidence="7 8" id="KW-0472">Membrane</keyword>
<feature type="transmembrane region" description="Helical" evidence="8">
    <location>
        <begin position="124"/>
        <end position="145"/>
    </location>
</feature>
<feature type="transmembrane region" description="Helical" evidence="8">
    <location>
        <begin position="250"/>
        <end position="271"/>
    </location>
</feature>
<feature type="transmembrane region" description="Helical" evidence="8">
    <location>
        <begin position="464"/>
        <end position="484"/>
    </location>
</feature>
<feature type="transmembrane region" description="Helical" evidence="8">
    <location>
        <begin position="400"/>
        <end position="422"/>
    </location>
</feature>
<comment type="similarity">
    <text evidence="2 8">Belongs to the ATG22 family.</text>
</comment>
<evidence type="ECO:0000256" key="1">
    <source>
        <dbReference type="ARBA" id="ARBA00004128"/>
    </source>
</evidence>
<dbReference type="SUPFAM" id="SSF103473">
    <property type="entry name" value="MFS general substrate transporter"/>
    <property type="match status" value="1"/>
</dbReference>
<keyword evidence="8" id="KW-0926">Vacuole</keyword>
<dbReference type="Proteomes" id="UP000774617">
    <property type="component" value="Unassembled WGS sequence"/>
</dbReference>
<evidence type="ECO:0000256" key="5">
    <source>
        <dbReference type="ARBA" id="ARBA00022989"/>
    </source>
</evidence>
<keyword evidence="10" id="KW-1185">Reference proteome</keyword>
<accession>A0ABQ8GBQ3</accession>
<reference evidence="9 10" key="1">
    <citation type="journal article" date="2021" name="Nat. Commun.">
        <title>Genetic determinants of endophytism in the Arabidopsis root mycobiome.</title>
        <authorList>
            <person name="Mesny F."/>
            <person name="Miyauchi S."/>
            <person name="Thiergart T."/>
            <person name="Pickel B."/>
            <person name="Atanasova L."/>
            <person name="Karlsson M."/>
            <person name="Huettel B."/>
            <person name="Barry K.W."/>
            <person name="Haridas S."/>
            <person name="Chen C."/>
            <person name="Bauer D."/>
            <person name="Andreopoulos W."/>
            <person name="Pangilinan J."/>
            <person name="LaButti K."/>
            <person name="Riley R."/>
            <person name="Lipzen A."/>
            <person name="Clum A."/>
            <person name="Drula E."/>
            <person name="Henrissat B."/>
            <person name="Kohler A."/>
            <person name="Grigoriev I.V."/>
            <person name="Martin F.M."/>
            <person name="Hacquard S."/>
        </authorList>
    </citation>
    <scope>NUCLEOTIDE SEQUENCE [LARGE SCALE GENOMIC DNA]</scope>
    <source>
        <strain evidence="9 10">MPI-SDFR-AT-0080</strain>
    </source>
</reference>
<evidence type="ECO:0000256" key="7">
    <source>
        <dbReference type="ARBA" id="ARBA00023136"/>
    </source>
</evidence>